<feature type="active site" description="Proton donor/acceptor" evidence="5">
    <location>
        <position position="137"/>
    </location>
</feature>
<evidence type="ECO:0000259" key="6">
    <source>
        <dbReference type="Pfam" id="PF01370"/>
    </source>
</evidence>
<evidence type="ECO:0000313" key="7">
    <source>
        <dbReference type="EMBL" id="MFC7153288.1"/>
    </source>
</evidence>
<dbReference type="CDD" id="cd05239">
    <property type="entry name" value="GDP_FS_SDR_e"/>
    <property type="match status" value="1"/>
</dbReference>
<evidence type="ECO:0000256" key="2">
    <source>
        <dbReference type="ARBA" id="ARBA00022857"/>
    </source>
</evidence>
<keyword evidence="4 5" id="KW-0413">Isomerase</keyword>
<keyword evidence="3 5" id="KW-0560">Oxidoreductase</keyword>
<dbReference type="Gene3D" id="3.90.25.10">
    <property type="entry name" value="UDP-galactose 4-epimerase, domain 1"/>
    <property type="match status" value="1"/>
</dbReference>
<evidence type="ECO:0000256" key="1">
    <source>
        <dbReference type="ARBA" id="ARBA00005959"/>
    </source>
</evidence>
<dbReference type="InterPro" id="IPR028614">
    <property type="entry name" value="GDP_fucose/colitose_synth"/>
</dbReference>
<protein>
    <recommendedName>
        <fullName evidence="5">GDP-L-fucose synthase</fullName>
        <ecNumber evidence="5">1.1.1.271</ecNumber>
    </recommendedName>
    <alternativeName>
        <fullName evidence="5">GDP-4-keto-6-deoxy-D-mannose-3,5-epimerase-4-reductase</fullName>
    </alternativeName>
</protein>
<dbReference type="InterPro" id="IPR036291">
    <property type="entry name" value="NAD(P)-bd_dom_sf"/>
</dbReference>
<dbReference type="SUPFAM" id="SSF51735">
    <property type="entry name" value="NAD(P)-binding Rossmann-fold domains"/>
    <property type="match status" value="1"/>
</dbReference>
<feature type="binding site" evidence="5">
    <location>
        <begin position="164"/>
        <end position="167"/>
    </location>
    <ligand>
        <name>NADP(+)</name>
        <dbReference type="ChEBI" id="CHEBI:58349"/>
    </ligand>
</feature>
<dbReference type="RefSeq" id="WP_378048951.1">
    <property type="nucleotide sequence ID" value="NZ_JBHMDN010000019.1"/>
</dbReference>
<feature type="binding site" evidence="5">
    <location>
        <begin position="11"/>
        <end position="17"/>
    </location>
    <ligand>
        <name>NADP(+)</name>
        <dbReference type="ChEBI" id="CHEBI:58349"/>
    </ligand>
</feature>
<dbReference type="InterPro" id="IPR001509">
    <property type="entry name" value="Epimerase_deHydtase"/>
</dbReference>
<keyword evidence="5" id="KW-0511">Multifunctional enzyme</keyword>
<proteinExistence type="inferred from homology"/>
<feature type="site" description="Important for catalytic activity" evidence="5">
    <location>
        <position position="108"/>
    </location>
</feature>
<dbReference type="Gene3D" id="3.40.50.720">
    <property type="entry name" value="NAD(P)-binding Rossmann-like Domain"/>
    <property type="match status" value="1"/>
</dbReference>
<evidence type="ECO:0000256" key="4">
    <source>
        <dbReference type="ARBA" id="ARBA00023235"/>
    </source>
</evidence>
<comment type="catalytic activity">
    <reaction evidence="5">
        <text>GDP-beta-L-fucose + NADP(+) = GDP-4-dehydro-alpha-D-rhamnose + NADPH + H(+)</text>
        <dbReference type="Rhea" id="RHEA:18885"/>
        <dbReference type="ChEBI" id="CHEBI:15378"/>
        <dbReference type="ChEBI" id="CHEBI:57273"/>
        <dbReference type="ChEBI" id="CHEBI:57783"/>
        <dbReference type="ChEBI" id="CHEBI:57964"/>
        <dbReference type="ChEBI" id="CHEBI:58349"/>
        <dbReference type="EC" id="1.1.1.271"/>
    </reaction>
</comment>
<dbReference type="EMBL" id="JBHTAI010000032">
    <property type="protein sequence ID" value="MFC7153288.1"/>
    <property type="molecule type" value="Genomic_DNA"/>
</dbReference>
<dbReference type="EC" id="1.1.1.271" evidence="5"/>
<evidence type="ECO:0000256" key="3">
    <source>
        <dbReference type="ARBA" id="ARBA00023002"/>
    </source>
</evidence>
<keyword evidence="8" id="KW-1185">Reference proteome</keyword>
<feature type="binding site" evidence="5">
    <location>
        <position position="180"/>
    </location>
    <ligand>
        <name>NADP(+)</name>
        <dbReference type="ChEBI" id="CHEBI:58349"/>
    </ligand>
</feature>
<evidence type="ECO:0000256" key="5">
    <source>
        <dbReference type="HAMAP-Rule" id="MF_00956"/>
    </source>
</evidence>
<dbReference type="PANTHER" id="PTHR43238">
    <property type="entry name" value="GDP-L-FUCOSE SYNTHASE"/>
    <property type="match status" value="1"/>
</dbReference>
<dbReference type="Pfam" id="PF01370">
    <property type="entry name" value="Epimerase"/>
    <property type="match status" value="1"/>
</dbReference>
<reference evidence="8" key="1">
    <citation type="journal article" date="2019" name="Int. J. Syst. Evol. Microbiol.">
        <title>The Global Catalogue of Microorganisms (GCM) 10K type strain sequencing project: providing services to taxonomists for standard genome sequencing and annotation.</title>
        <authorList>
            <consortium name="The Broad Institute Genomics Platform"/>
            <consortium name="The Broad Institute Genome Sequencing Center for Infectious Disease"/>
            <person name="Wu L."/>
            <person name="Ma J."/>
        </authorList>
    </citation>
    <scope>NUCLEOTIDE SEQUENCE [LARGE SCALE GENOMIC DNA]</scope>
    <source>
        <strain evidence="8">KCTC 12907</strain>
    </source>
</reference>
<organism evidence="7 8">
    <name type="scientific">Cohnella cellulosilytica</name>
    <dbReference type="NCBI Taxonomy" id="986710"/>
    <lineage>
        <taxon>Bacteria</taxon>
        <taxon>Bacillati</taxon>
        <taxon>Bacillota</taxon>
        <taxon>Bacilli</taxon>
        <taxon>Bacillales</taxon>
        <taxon>Paenibacillaceae</taxon>
        <taxon>Cohnella</taxon>
    </lineage>
</organism>
<feature type="binding site" evidence="5">
    <location>
        <position position="188"/>
    </location>
    <ligand>
        <name>substrate</name>
    </ligand>
</feature>
<feature type="binding site" evidence="5">
    <location>
        <position position="141"/>
    </location>
    <ligand>
        <name>NADP(+)</name>
        <dbReference type="ChEBI" id="CHEBI:58349"/>
    </ligand>
</feature>
<feature type="domain" description="NAD-dependent epimerase/dehydratase" evidence="6">
    <location>
        <begin position="7"/>
        <end position="240"/>
    </location>
</feature>
<gene>
    <name evidence="5" type="primary">fcl</name>
    <name evidence="7" type="ORF">ACFQMJ_32595</name>
</gene>
<evidence type="ECO:0000313" key="8">
    <source>
        <dbReference type="Proteomes" id="UP001596378"/>
    </source>
</evidence>
<comment type="caution">
    <text evidence="7">The sequence shown here is derived from an EMBL/GenBank/DDBJ whole genome shotgun (WGS) entry which is preliminary data.</text>
</comment>
<name>A0ABW2FJE3_9BACL</name>
<feature type="binding site" evidence="5">
    <location>
        <position position="210"/>
    </location>
    <ligand>
        <name>substrate</name>
    </ligand>
</feature>
<comment type="similarity">
    <text evidence="1 5">Belongs to the NAD(P)-dependent epimerase/dehydratase family. Fucose synthase subfamily.</text>
</comment>
<dbReference type="HAMAP" id="MF_00956">
    <property type="entry name" value="GDP_fucose_synth"/>
    <property type="match status" value="1"/>
</dbReference>
<comment type="function">
    <text evidence="5">Catalyzes the two-step NADP-dependent conversion of GDP-4-dehydro-6-deoxy-D-mannose to GDP-fucose, involving an epimerase and a reductase reaction.</text>
</comment>
<keyword evidence="2 5" id="KW-0521">NADP</keyword>
<feature type="binding site" evidence="5">
    <location>
        <begin position="106"/>
        <end position="109"/>
    </location>
    <ligand>
        <name>NADP(+)</name>
        <dbReference type="ChEBI" id="CHEBI:58349"/>
    </ligand>
</feature>
<dbReference type="Proteomes" id="UP001596378">
    <property type="component" value="Unassembled WGS sequence"/>
</dbReference>
<dbReference type="PANTHER" id="PTHR43238:SF1">
    <property type="entry name" value="GDP-L-FUCOSE SYNTHASE"/>
    <property type="match status" value="1"/>
</dbReference>
<sequence>MNTDARIYVAGHRGLVGSAITRRLRSLGYNNLILRSSSELDLRDMGQVERFFRTERPEYVFLAAAKVGGILANSTYPAEFIRDNLAIQTNVIHYAYLNNVRKLLFLGSSCIYPKHAPQPMQEEHLMSGYLEPTNEPYAIAKIAGLKMCEFYNRQYGTDFVSVMPTNIYGIEDNFDLQTSHVLPALIRKFAEAKQNNQPTVELWGSGTPRREFLFSDDLADACVYLINQPDASNHGLINIGAGVDITIFELAQLIGEIVGYTGEIVFDSTKPDGALRKLLDVSKLTAMGWTATTLLREGIKQTYDWYCDKCKEQPGMTL</sequence>
<comment type="pathway">
    <text evidence="5">Nucleotide-sugar biosynthesis; GDP-L-fucose biosynthesis via de novo pathway; GDP-L-fucose from GDP-alpha-D-mannose: step 2/2.</text>
</comment>
<accession>A0ABW2FJE3</accession>
<feature type="binding site" evidence="5">
    <location>
        <position position="203"/>
    </location>
    <ligand>
        <name>substrate</name>
    </ligand>
</feature>
<feature type="site" description="Important for catalytic activity" evidence="5">
    <location>
        <position position="110"/>
    </location>
</feature>
<feature type="binding site" evidence="5">
    <location>
        <position position="272"/>
    </location>
    <ligand>
        <name>substrate</name>
    </ligand>
</feature>